<keyword evidence="3 8" id="KW-0732">Signal</keyword>
<keyword evidence="4 8" id="KW-0574">Periplasm</keyword>
<dbReference type="SUPFAM" id="SSF48452">
    <property type="entry name" value="TPR-like"/>
    <property type="match status" value="1"/>
</dbReference>
<dbReference type="OrthoDB" id="9810445at2"/>
<dbReference type="PANTHER" id="PTHR22726">
    <property type="entry name" value="METALLOENDOPEPTIDASE OMA1"/>
    <property type="match status" value="1"/>
</dbReference>
<dbReference type="Proteomes" id="UP000000238">
    <property type="component" value="Chromosome"/>
</dbReference>
<dbReference type="GO" id="GO:0004222">
    <property type="term" value="F:metalloendopeptidase activity"/>
    <property type="evidence" value="ECO:0007669"/>
    <property type="project" value="InterPro"/>
</dbReference>
<evidence type="ECO:0000256" key="7">
    <source>
        <dbReference type="ARBA" id="ARBA00023049"/>
    </source>
</evidence>
<keyword evidence="2 8" id="KW-0479">Metal-binding</keyword>
<accession>Q2SCM2</accession>
<comment type="similarity">
    <text evidence="8">Belongs to the peptidase M48 family. BepA subfamily.</text>
</comment>
<keyword evidence="6 8" id="KW-0862">Zinc</keyword>
<dbReference type="EC" id="3.4.-.-" evidence="8"/>
<dbReference type="Gene3D" id="3.30.2010.10">
    <property type="entry name" value="Metalloproteases ('zincins'), catalytic domain"/>
    <property type="match status" value="1"/>
</dbReference>
<feature type="binding site" evidence="8">
    <location>
        <position position="133"/>
    </location>
    <ligand>
        <name>Zn(2+)</name>
        <dbReference type="ChEBI" id="CHEBI:29105"/>
        <note>catalytic</note>
    </ligand>
</feature>
<feature type="chain" id="PRO_5009019086" description="Putative beta-barrel assembly-enhancing protease" evidence="8">
    <location>
        <begin position="22"/>
        <end position="478"/>
    </location>
</feature>
<dbReference type="Gene3D" id="1.25.40.10">
    <property type="entry name" value="Tetratricopeptide repeat domain"/>
    <property type="match status" value="1"/>
</dbReference>
<dbReference type="InterPro" id="IPR030873">
    <property type="entry name" value="Protease_BepA"/>
</dbReference>
<organism evidence="10 11">
    <name type="scientific">Hahella chejuensis (strain KCTC 2396)</name>
    <dbReference type="NCBI Taxonomy" id="349521"/>
    <lineage>
        <taxon>Bacteria</taxon>
        <taxon>Pseudomonadati</taxon>
        <taxon>Pseudomonadota</taxon>
        <taxon>Gammaproteobacteria</taxon>
        <taxon>Oceanospirillales</taxon>
        <taxon>Hahellaceae</taxon>
        <taxon>Hahella</taxon>
    </lineage>
</organism>
<evidence type="ECO:0000256" key="1">
    <source>
        <dbReference type="ARBA" id="ARBA00022670"/>
    </source>
</evidence>
<evidence type="ECO:0000256" key="8">
    <source>
        <dbReference type="HAMAP-Rule" id="MF_00997"/>
    </source>
</evidence>
<keyword evidence="11" id="KW-1185">Reference proteome</keyword>
<keyword evidence="5 8" id="KW-0378">Hydrolase</keyword>
<dbReference type="InterPro" id="IPR051156">
    <property type="entry name" value="Mito/Outer_Membr_Metalloprot"/>
</dbReference>
<dbReference type="Pfam" id="PF01435">
    <property type="entry name" value="Peptidase_M48"/>
    <property type="match status" value="1"/>
</dbReference>
<keyword evidence="1 8" id="KW-0645">Protease</keyword>
<dbReference type="KEGG" id="hch:HCH_04911"/>
<evidence type="ECO:0000259" key="9">
    <source>
        <dbReference type="Pfam" id="PF01435"/>
    </source>
</evidence>
<evidence type="ECO:0000256" key="5">
    <source>
        <dbReference type="ARBA" id="ARBA00022801"/>
    </source>
</evidence>
<comment type="cofactor">
    <cofactor evidence="8">
        <name>Zn(2+)</name>
        <dbReference type="ChEBI" id="CHEBI:29105"/>
    </cofactor>
    <text evidence="8">Binds 1 zinc ion per subunit.</text>
</comment>
<dbReference type="EMBL" id="CP000155">
    <property type="protein sequence ID" value="ABC31602.1"/>
    <property type="molecule type" value="Genomic_DNA"/>
</dbReference>
<dbReference type="GO" id="GO:0051603">
    <property type="term" value="P:proteolysis involved in protein catabolic process"/>
    <property type="evidence" value="ECO:0007669"/>
    <property type="project" value="TreeGrafter"/>
</dbReference>
<dbReference type="Pfam" id="PF14559">
    <property type="entry name" value="TPR_19"/>
    <property type="match status" value="1"/>
</dbReference>
<keyword evidence="7 8" id="KW-0482">Metalloprotease</keyword>
<comment type="subcellular location">
    <subcellularLocation>
        <location evidence="8">Periplasm</location>
    </subcellularLocation>
</comment>
<evidence type="ECO:0000256" key="4">
    <source>
        <dbReference type="ARBA" id="ARBA00022764"/>
    </source>
</evidence>
<evidence type="ECO:0000256" key="2">
    <source>
        <dbReference type="ARBA" id="ARBA00022723"/>
    </source>
</evidence>
<dbReference type="InterPro" id="IPR011990">
    <property type="entry name" value="TPR-like_helical_dom_sf"/>
</dbReference>
<evidence type="ECO:0000256" key="6">
    <source>
        <dbReference type="ARBA" id="ARBA00022833"/>
    </source>
</evidence>
<dbReference type="HAMAP" id="MF_00997">
    <property type="entry name" value="Protease_BepA"/>
    <property type="match status" value="1"/>
</dbReference>
<dbReference type="eggNOG" id="COG4783">
    <property type="taxonomic scope" value="Bacteria"/>
</dbReference>
<feature type="active site" evidence="8">
    <location>
        <position position="130"/>
    </location>
</feature>
<dbReference type="GO" id="GO:0008270">
    <property type="term" value="F:zinc ion binding"/>
    <property type="evidence" value="ECO:0007669"/>
    <property type="project" value="UniProtKB-UniRule"/>
</dbReference>
<feature type="binding site" evidence="8">
    <location>
        <position position="195"/>
    </location>
    <ligand>
        <name>Zn(2+)</name>
        <dbReference type="ChEBI" id="CHEBI:29105"/>
        <note>catalytic</note>
    </ligand>
</feature>
<dbReference type="GO" id="GO:0016020">
    <property type="term" value="C:membrane"/>
    <property type="evidence" value="ECO:0007669"/>
    <property type="project" value="InterPro"/>
</dbReference>
<dbReference type="STRING" id="349521.HCH_04911"/>
<comment type="function">
    <text evidence="8">Functions as both a chaperone and a metalloprotease. Maintains the integrity of the outer membrane by promoting either the assembly or the elimination of outer membrane proteins, depending on their folding state.</text>
</comment>
<evidence type="ECO:0000256" key="3">
    <source>
        <dbReference type="ARBA" id="ARBA00022729"/>
    </source>
</evidence>
<reference evidence="10 11" key="1">
    <citation type="journal article" date="2005" name="Nucleic Acids Res.">
        <title>Genomic blueprint of Hahella chejuensis, a marine microbe producing an algicidal agent.</title>
        <authorList>
            <person name="Jeong H."/>
            <person name="Yim J.H."/>
            <person name="Lee C."/>
            <person name="Choi S.-H."/>
            <person name="Park Y.K."/>
            <person name="Yoon S.H."/>
            <person name="Hur C.-G."/>
            <person name="Kang H.-Y."/>
            <person name="Kim D."/>
            <person name="Lee H.H."/>
            <person name="Park K.H."/>
            <person name="Park S.-H."/>
            <person name="Park H.-S."/>
            <person name="Lee H.K."/>
            <person name="Oh T.K."/>
            <person name="Kim J.F."/>
        </authorList>
    </citation>
    <scope>NUCLEOTIDE SEQUENCE [LARGE SCALE GENOMIC DNA]</scope>
    <source>
        <strain evidence="10 11">KCTC 2396</strain>
    </source>
</reference>
<evidence type="ECO:0000313" key="10">
    <source>
        <dbReference type="EMBL" id="ABC31602.1"/>
    </source>
</evidence>
<feature type="active site" description="Proton donor" evidence="8">
    <location>
        <position position="199"/>
    </location>
</feature>
<evidence type="ECO:0000313" key="11">
    <source>
        <dbReference type="Proteomes" id="UP000000238"/>
    </source>
</evidence>
<dbReference type="PANTHER" id="PTHR22726:SF1">
    <property type="entry name" value="METALLOENDOPEPTIDASE OMA1, MITOCHONDRIAL"/>
    <property type="match status" value="1"/>
</dbReference>
<feature type="binding site" evidence="8">
    <location>
        <position position="129"/>
    </location>
    <ligand>
        <name>Zn(2+)</name>
        <dbReference type="ChEBI" id="CHEBI:29105"/>
        <note>catalytic</note>
    </ligand>
</feature>
<name>Q2SCM2_HAHCH</name>
<dbReference type="HOGENOM" id="CLU_030556_1_1_6"/>
<sequence precursor="true">MRKKYLIPLLFSLALSPVSHADESTLPELGDSSGAIITPAQEQALGQAWLRSLRSQLPTYADPLLTVYIRDLIYKLAPNSELQDHNLTTVVVDSNILNAFAVPGGVIGVNAGLFLYAQSEQEMAGVLAHEIAHLSQRHFARRLEESKMHTALNMAGILASVIIAATAGSDAGVAALASTQAYSIQEQLSYSRQNEQEADRLGLETLAASGMEPRAMSTMFEKMLRNSRYAQQFPEYLRTHPLTESRVSDTAARAANYPAGLYKEDPDYYIVQSRVLLHYAKNAEDAFNLFKAQSSGGTENSRLAALYGQVISASKVERPQDAKEAMEQLLKIDSNRISIVIAYADWLAASKRNDEAIQVLRKHLQRNPGNYPLSMDLARLLNQQGDHKEAERLLRGLTASYSAEPSLWYELAETHGLAGSIAELHQARAEYFYLTGNISKATQQLRQALSKSEGNYQRMAVIQKRMKDFAEAGKEFKF</sequence>
<dbReference type="InterPro" id="IPR001915">
    <property type="entry name" value="Peptidase_M48"/>
</dbReference>
<dbReference type="RefSeq" id="WP_011398667.1">
    <property type="nucleotide sequence ID" value="NC_007645.1"/>
</dbReference>
<dbReference type="AlphaFoldDB" id="Q2SCM2"/>
<protein>
    <recommendedName>
        <fullName evidence="8">Putative beta-barrel assembly-enhancing protease</fullName>
        <ecNumber evidence="8">3.4.-.-</ecNumber>
    </recommendedName>
</protein>
<feature type="domain" description="Peptidase M48" evidence="9">
    <location>
        <begin position="67"/>
        <end position="249"/>
    </location>
</feature>
<gene>
    <name evidence="10" type="ordered locus">HCH_04911</name>
</gene>
<feature type="signal peptide" evidence="8">
    <location>
        <begin position="1"/>
        <end position="21"/>
    </location>
</feature>
<dbReference type="GO" id="GO:0042597">
    <property type="term" value="C:periplasmic space"/>
    <property type="evidence" value="ECO:0007669"/>
    <property type="project" value="UniProtKB-SubCell"/>
</dbReference>
<proteinExistence type="inferred from homology"/>